<dbReference type="EMBL" id="CP126219">
    <property type="protein sequence ID" value="WIA21169.1"/>
    <property type="molecule type" value="Genomic_DNA"/>
</dbReference>
<reference evidence="2 3" key="1">
    <citation type="submission" date="2023-05" db="EMBL/GenBank/DDBJ databases">
        <title>A 100% complete, gapless, phased diploid assembly of the Scenedesmus obliquus UTEX 3031 genome.</title>
        <authorList>
            <person name="Biondi T.C."/>
            <person name="Hanschen E.R."/>
            <person name="Kwon T."/>
            <person name="Eng W."/>
            <person name="Kruse C.P.S."/>
            <person name="Koehler S.I."/>
            <person name="Kunde Y."/>
            <person name="Gleasner C.D."/>
            <person name="You Mak K.T."/>
            <person name="Polle J."/>
            <person name="Hovde B.T."/>
            <person name="Starkenburg S.R."/>
        </authorList>
    </citation>
    <scope>NUCLEOTIDE SEQUENCE [LARGE SCALE GENOMIC DNA]</scope>
    <source>
        <strain evidence="2 3">DOE0152z</strain>
    </source>
</reference>
<name>A0ABY8UJE2_TETOB</name>
<feature type="region of interest" description="Disordered" evidence="1">
    <location>
        <begin position="368"/>
        <end position="389"/>
    </location>
</feature>
<evidence type="ECO:0000313" key="2">
    <source>
        <dbReference type="EMBL" id="WIA21169.1"/>
    </source>
</evidence>
<feature type="compositionally biased region" description="Basic and acidic residues" evidence="1">
    <location>
        <begin position="149"/>
        <end position="163"/>
    </location>
</feature>
<organism evidence="2 3">
    <name type="scientific">Tetradesmus obliquus</name>
    <name type="common">Green alga</name>
    <name type="synonym">Acutodesmus obliquus</name>
    <dbReference type="NCBI Taxonomy" id="3088"/>
    <lineage>
        <taxon>Eukaryota</taxon>
        <taxon>Viridiplantae</taxon>
        <taxon>Chlorophyta</taxon>
        <taxon>core chlorophytes</taxon>
        <taxon>Chlorophyceae</taxon>
        <taxon>CS clade</taxon>
        <taxon>Sphaeropleales</taxon>
        <taxon>Scenedesmaceae</taxon>
        <taxon>Tetradesmus</taxon>
    </lineage>
</organism>
<protein>
    <submittedName>
        <fullName evidence="2">Uncharacterized protein</fullName>
    </submittedName>
</protein>
<accession>A0ABY8UJE2</accession>
<feature type="region of interest" description="Disordered" evidence="1">
    <location>
        <begin position="132"/>
        <end position="163"/>
    </location>
</feature>
<evidence type="ECO:0000256" key="1">
    <source>
        <dbReference type="SAM" id="MobiDB-lite"/>
    </source>
</evidence>
<dbReference type="Proteomes" id="UP001244341">
    <property type="component" value="Chromosome 12b"/>
</dbReference>
<proteinExistence type="predicted"/>
<keyword evidence="3" id="KW-1185">Reference proteome</keyword>
<gene>
    <name evidence="2" type="ORF">OEZ85_005476</name>
</gene>
<evidence type="ECO:0000313" key="3">
    <source>
        <dbReference type="Proteomes" id="UP001244341"/>
    </source>
</evidence>
<sequence>MTWLLSAARLPASQTFPIETQGPTFRQRGMADALPGVFFETTATHASLSSAAHPRVAPPAAQPNFGSLVPRVVSFNASKHKGVQAVPTSSSGKFIPAPHAVSLSSPSSSWLSSSSTASTLSPMGVRSYASTAAVPSRAARPSEPMTQLEDAKPAPKPFAEREAPGPSNWLAVFEGCGIVKPGEQLTVASNFLQVVAGGVLAQKAAALKKLLLHLAPYNGVYMVFVRPPGARPDEWTPMYHGQATDQTVGERCASYLGGGVFCCDTTTDKCKMCKDFADRGFDVAVMFVPTIESMPKIAEAFMLGGWDFAANMTLNGNKVRPDMEVWFQGKLVRASSFLKLTALPDHEADMVRKAAAASYRQQQLAQAEMEDSRSALHSSDAEAASTPGSGSPRIAALSVAVTAAQLAPHTLDIMHGISAAIRPITRLALMAQDTGPAAAAARALDTWLHATGCDGPRQLLKEWGLKVPSKTPMHNVKEF</sequence>